<evidence type="ECO:0000313" key="7">
    <source>
        <dbReference type="EMBL" id="SFO07098.1"/>
    </source>
</evidence>
<evidence type="ECO:0000256" key="5">
    <source>
        <dbReference type="ARBA" id="ARBA00023136"/>
    </source>
</evidence>
<comment type="subcellular location">
    <subcellularLocation>
        <location evidence="1">Cell membrane</location>
        <topology evidence="1">Multi-pass membrane protein</topology>
    </subcellularLocation>
</comment>
<dbReference type="GO" id="GO:0005886">
    <property type="term" value="C:plasma membrane"/>
    <property type="evidence" value="ECO:0007669"/>
    <property type="project" value="UniProtKB-SubCell"/>
</dbReference>
<dbReference type="Proteomes" id="UP000199236">
    <property type="component" value="Unassembled WGS sequence"/>
</dbReference>
<evidence type="ECO:0000256" key="6">
    <source>
        <dbReference type="SAM" id="Phobius"/>
    </source>
</evidence>
<keyword evidence="5 6" id="KW-0472">Membrane</keyword>
<name>A0A1I5E6A9_9HYPH</name>
<organism evidence="7 8">
    <name type="scientific">Cohaesibacter marisflavi</name>
    <dbReference type="NCBI Taxonomy" id="655353"/>
    <lineage>
        <taxon>Bacteria</taxon>
        <taxon>Pseudomonadati</taxon>
        <taxon>Pseudomonadota</taxon>
        <taxon>Alphaproteobacteria</taxon>
        <taxon>Hyphomicrobiales</taxon>
        <taxon>Cohaesibacteraceae</taxon>
    </lineage>
</organism>
<reference evidence="7 8" key="1">
    <citation type="submission" date="2016-10" db="EMBL/GenBank/DDBJ databases">
        <authorList>
            <person name="de Groot N.N."/>
        </authorList>
    </citation>
    <scope>NUCLEOTIDE SEQUENCE [LARGE SCALE GENOMIC DNA]</scope>
    <source>
        <strain evidence="7 8">CGMCC 1.9157</strain>
    </source>
</reference>
<protein>
    <submittedName>
        <fullName evidence="7">L-lysine exporter family protein LysE/ArgO</fullName>
    </submittedName>
</protein>
<keyword evidence="2" id="KW-1003">Cell membrane</keyword>
<accession>A0A1I5E6A9</accession>
<dbReference type="PANTHER" id="PTHR30086">
    <property type="entry name" value="ARGININE EXPORTER PROTEIN ARGO"/>
    <property type="match status" value="1"/>
</dbReference>
<dbReference type="Pfam" id="PF01810">
    <property type="entry name" value="LysE"/>
    <property type="match status" value="1"/>
</dbReference>
<keyword evidence="4 6" id="KW-1133">Transmembrane helix</keyword>
<evidence type="ECO:0000256" key="3">
    <source>
        <dbReference type="ARBA" id="ARBA00022692"/>
    </source>
</evidence>
<evidence type="ECO:0000256" key="2">
    <source>
        <dbReference type="ARBA" id="ARBA00022475"/>
    </source>
</evidence>
<feature type="transmembrane region" description="Helical" evidence="6">
    <location>
        <begin position="150"/>
        <end position="170"/>
    </location>
</feature>
<keyword evidence="8" id="KW-1185">Reference proteome</keyword>
<gene>
    <name evidence="7" type="ORF">SAMN04488056_10354</name>
</gene>
<evidence type="ECO:0000313" key="8">
    <source>
        <dbReference type="Proteomes" id="UP000199236"/>
    </source>
</evidence>
<feature type="transmembrane region" description="Helical" evidence="6">
    <location>
        <begin position="44"/>
        <end position="66"/>
    </location>
</feature>
<evidence type="ECO:0000256" key="1">
    <source>
        <dbReference type="ARBA" id="ARBA00004651"/>
    </source>
</evidence>
<dbReference type="EMBL" id="FOVR01000003">
    <property type="protein sequence ID" value="SFO07098.1"/>
    <property type="molecule type" value="Genomic_DNA"/>
</dbReference>
<keyword evidence="3 6" id="KW-0812">Transmembrane</keyword>
<sequence length="207" mass="22639">MTLSSIYAPMLQGFLLGASLIIAIGAQNAFVLRLGLQRLHVLPIVLICSFSDAMLIAAGVAGMGTLVRQSHILLTLITWGGFAFLLFYGLQAFIRAFKSSGMHVSKGESISLKSAILTVLAFTYLNPHVYLDTVMLVGSLSARWLGLQQMLFAVGAIAASFVWFFALGYGARVLTPLFERAIAWRILDFIIGIIMWLLAWSLIHSSR</sequence>
<dbReference type="GO" id="GO:0015171">
    <property type="term" value="F:amino acid transmembrane transporter activity"/>
    <property type="evidence" value="ECO:0007669"/>
    <property type="project" value="TreeGrafter"/>
</dbReference>
<evidence type="ECO:0000256" key="4">
    <source>
        <dbReference type="ARBA" id="ARBA00022989"/>
    </source>
</evidence>
<proteinExistence type="predicted"/>
<feature type="transmembrane region" description="Helical" evidence="6">
    <location>
        <begin position="6"/>
        <end position="32"/>
    </location>
</feature>
<dbReference type="AlphaFoldDB" id="A0A1I5E6A9"/>
<dbReference type="OrthoDB" id="5638726at2"/>
<feature type="transmembrane region" description="Helical" evidence="6">
    <location>
        <begin position="72"/>
        <end position="90"/>
    </location>
</feature>
<dbReference type="PANTHER" id="PTHR30086:SF20">
    <property type="entry name" value="ARGININE EXPORTER PROTEIN ARGO-RELATED"/>
    <property type="match status" value="1"/>
</dbReference>
<feature type="transmembrane region" description="Helical" evidence="6">
    <location>
        <begin position="110"/>
        <end position="130"/>
    </location>
</feature>
<dbReference type="InterPro" id="IPR001123">
    <property type="entry name" value="LeuE-type"/>
</dbReference>
<feature type="transmembrane region" description="Helical" evidence="6">
    <location>
        <begin position="182"/>
        <end position="203"/>
    </location>
</feature>